<dbReference type="Gene3D" id="3.40.605.10">
    <property type="entry name" value="Aldehyde Dehydrogenase, Chain A, domain 1"/>
    <property type="match status" value="1"/>
</dbReference>
<dbReference type="PANTHER" id="PTHR43570">
    <property type="entry name" value="ALDEHYDE DEHYDROGENASE"/>
    <property type="match status" value="1"/>
</dbReference>
<feature type="domain" description="Aldehyde dehydrogenase" evidence="8">
    <location>
        <begin position="7"/>
        <end position="433"/>
    </location>
</feature>
<dbReference type="InterPro" id="IPR029510">
    <property type="entry name" value="Ald_DH_CS_GLU"/>
</dbReference>
<protein>
    <recommendedName>
        <fullName evidence="4">Aldehyde dehydrogenase</fullName>
    </recommendedName>
</protein>
<name>A0A1V2A7K5_9BACI</name>
<dbReference type="InterPro" id="IPR012394">
    <property type="entry name" value="Aldehyde_DH_NAD(P)"/>
</dbReference>
<dbReference type="FunFam" id="3.40.605.10:FF:000004">
    <property type="entry name" value="Aldehyde dehydrogenase"/>
    <property type="match status" value="1"/>
</dbReference>
<keyword evidence="10" id="KW-1185">Reference proteome</keyword>
<keyword evidence="3" id="KW-0520">NAD</keyword>
<dbReference type="InterPro" id="IPR016162">
    <property type="entry name" value="Ald_DH_N"/>
</dbReference>
<evidence type="ECO:0000256" key="6">
    <source>
        <dbReference type="PROSITE-ProRule" id="PRU10007"/>
    </source>
</evidence>
<comment type="similarity">
    <text evidence="1 4 7">Belongs to the aldehyde dehydrogenase family.</text>
</comment>
<sequence length="462" mass="51496">MEMMEMNITEMVHAQKEFFDTGVTCSIDWRIIQLKKLKDVIKSHEEEILNALYHDLRKNEFEAYTMEIGLLYENIRFMINHLPKWASAKKVKTPIHQMPAESLILSEPYGVTLIIGAFNYPFQLVIEPLIGAIAAGNTSIVKPSESTPNTSTVLRSILEKTFDPSFIGVQEGGKETVAALLEAPFDYIFFTGSVTTAKVVMEAAAKQLIPVTLELGGKSPAIVDYSADIKQAAKRIAWGKFTNAGQTCIAPDYVLVHQNVKEVFMNELTLAVYDFYGADPKESKDFGRVVNAKQFDRLHSIFGKTNGQIVLGGEMDRDDVFIAPTIVETEWDDPLMEEEIFGPILPVLAYKELNQAVTRIKKLPKPLALYLFTKEKAIEEKVISSISFGGASINDTLVHASSPYLPFGGVGSSGINAYHGKASFDTFSHKKSIMKKSGALQSNLLHPPYGKRRVNLFRKLFR</sequence>
<dbReference type="FunFam" id="3.40.309.10:FF:000025">
    <property type="entry name" value="Aldehyde dehydrogenase"/>
    <property type="match status" value="1"/>
</dbReference>
<dbReference type="PROSITE" id="PS00687">
    <property type="entry name" value="ALDEHYDE_DEHYDR_GLU"/>
    <property type="match status" value="1"/>
</dbReference>
<dbReference type="AlphaFoldDB" id="A0A1V2A7K5"/>
<evidence type="ECO:0000256" key="4">
    <source>
        <dbReference type="PIRNR" id="PIRNR036492"/>
    </source>
</evidence>
<dbReference type="InterPro" id="IPR016160">
    <property type="entry name" value="Ald_DH_CS_CYS"/>
</dbReference>
<dbReference type="CDD" id="cd07136">
    <property type="entry name" value="ALDH_YwdH-P39616"/>
    <property type="match status" value="1"/>
</dbReference>
<gene>
    <name evidence="9" type="ORF">BTO28_09985</name>
</gene>
<dbReference type="Proteomes" id="UP000188613">
    <property type="component" value="Unassembled WGS sequence"/>
</dbReference>
<dbReference type="Pfam" id="PF00171">
    <property type="entry name" value="Aldedh"/>
    <property type="match status" value="1"/>
</dbReference>
<dbReference type="PROSITE" id="PS00070">
    <property type="entry name" value="ALDEHYDE_DEHYDR_CYS"/>
    <property type="match status" value="1"/>
</dbReference>
<dbReference type="InterPro" id="IPR016161">
    <property type="entry name" value="Ald_DH/histidinol_DH"/>
</dbReference>
<reference evidence="9 10" key="1">
    <citation type="submission" date="2016-12" db="EMBL/GenBank/DDBJ databases">
        <title>Domibacillus sp. SAB 38T whole genome sequencing.</title>
        <authorList>
            <person name="Verma A."/>
            <person name="Ojha A.K."/>
            <person name="Krishnamurthi S."/>
        </authorList>
    </citation>
    <scope>NUCLEOTIDE SEQUENCE [LARGE SCALE GENOMIC DNA]</scope>
    <source>
        <strain evidence="9 10">SAB 38</strain>
    </source>
</reference>
<evidence type="ECO:0000256" key="5">
    <source>
        <dbReference type="PIRSR" id="PIRSR036492-1"/>
    </source>
</evidence>
<evidence type="ECO:0000256" key="2">
    <source>
        <dbReference type="ARBA" id="ARBA00023002"/>
    </source>
</evidence>
<evidence type="ECO:0000313" key="10">
    <source>
        <dbReference type="Proteomes" id="UP000188613"/>
    </source>
</evidence>
<dbReference type="GO" id="GO:0004029">
    <property type="term" value="F:aldehyde dehydrogenase (NAD+) activity"/>
    <property type="evidence" value="ECO:0007669"/>
    <property type="project" value="TreeGrafter"/>
</dbReference>
<evidence type="ECO:0000256" key="1">
    <source>
        <dbReference type="ARBA" id="ARBA00009986"/>
    </source>
</evidence>
<dbReference type="GO" id="GO:0005737">
    <property type="term" value="C:cytoplasm"/>
    <property type="evidence" value="ECO:0007669"/>
    <property type="project" value="TreeGrafter"/>
</dbReference>
<evidence type="ECO:0000313" key="9">
    <source>
        <dbReference type="EMBL" id="OMP66927.1"/>
    </source>
</evidence>
<dbReference type="Gene3D" id="3.40.309.10">
    <property type="entry name" value="Aldehyde Dehydrogenase, Chain A, domain 2"/>
    <property type="match status" value="1"/>
</dbReference>
<feature type="active site" evidence="5">
    <location>
        <position position="248"/>
    </location>
</feature>
<dbReference type="STRING" id="1714355.BTO28_09985"/>
<dbReference type="EMBL" id="MSFI01000014">
    <property type="protein sequence ID" value="OMP66927.1"/>
    <property type="molecule type" value="Genomic_DNA"/>
</dbReference>
<dbReference type="InterPro" id="IPR016163">
    <property type="entry name" value="Ald_DH_C"/>
</dbReference>
<dbReference type="GO" id="GO:0006081">
    <property type="term" value="P:aldehyde metabolic process"/>
    <property type="evidence" value="ECO:0007669"/>
    <property type="project" value="InterPro"/>
</dbReference>
<evidence type="ECO:0000256" key="7">
    <source>
        <dbReference type="RuleBase" id="RU003345"/>
    </source>
</evidence>
<dbReference type="InterPro" id="IPR015590">
    <property type="entry name" value="Aldehyde_DH_dom"/>
</dbReference>
<keyword evidence="2 4" id="KW-0560">Oxidoreductase</keyword>
<feature type="active site" evidence="5 6">
    <location>
        <position position="214"/>
    </location>
</feature>
<accession>A0A1V2A7K5</accession>
<dbReference type="PIRSF" id="PIRSF036492">
    <property type="entry name" value="ALDH"/>
    <property type="match status" value="1"/>
</dbReference>
<evidence type="ECO:0000256" key="3">
    <source>
        <dbReference type="ARBA" id="ARBA00023027"/>
    </source>
</evidence>
<dbReference type="SUPFAM" id="SSF53720">
    <property type="entry name" value="ALDH-like"/>
    <property type="match status" value="1"/>
</dbReference>
<comment type="caution">
    <text evidence="9">The sequence shown here is derived from an EMBL/GenBank/DDBJ whole genome shotgun (WGS) entry which is preliminary data.</text>
</comment>
<organism evidence="9 10">
    <name type="scientific">Domibacillus epiphyticus</name>
    <dbReference type="NCBI Taxonomy" id="1714355"/>
    <lineage>
        <taxon>Bacteria</taxon>
        <taxon>Bacillati</taxon>
        <taxon>Bacillota</taxon>
        <taxon>Bacilli</taxon>
        <taxon>Bacillales</taxon>
        <taxon>Bacillaceae</taxon>
        <taxon>Domibacillus</taxon>
    </lineage>
</organism>
<evidence type="ECO:0000259" key="8">
    <source>
        <dbReference type="Pfam" id="PF00171"/>
    </source>
</evidence>
<dbReference type="PANTHER" id="PTHR43570:SF16">
    <property type="entry name" value="ALDEHYDE DEHYDROGENASE TYPE III, ISOFORM Q"/>
    <property type="match status" value="1"/>
</dbReference>
<proteinExistence type="inferred from homology"/>